<evidence type="ECO:0000313" key="3">
    <source>
        <dbReference type="EnsemblMetazoa" id="ACUA020562-PA"/>
    </source>
</evidence>
<sequence>MESTLHTGVCIAQSKTCPTRPATSSRIRIRRINFQRLAECRMMLLERVQFFLATIKAERLTLGRDHLSRTQKQNKVIVGQSGARGGGKGSRRKESCSGCDSLFSSLMLLEHHKEEFEHWSDYEDDRRLPCCRRNRRDEDDYTDTESGTSDAESEDLERLL</sequence>
<dbReference type="VEuPathDB" id="VectorBase:ACUA020562"/>
<name>A0A182MKL5_9DIPT</name>
<evidence type="ECO:0000313" key="4">
    <source>
        <dbReference type="Proteomes" id="UP000075883"/>
    </source>
</evidence>
<protein>
    <recommendedName>
        <fullName evidence="2">C2H2-type domain-containing protein</fullName>
    </recommendedName>
</protein>
<dbReference type="EMBL" id="AXCM01002514">
    <property type="status" value="NOT_ANNOTATED_CDS"/>
    <property type="molecule type" value="Genomic_DNA"/>
</dbReference>
<dbReference type="EnsemblMetazoa" id="ACUA020562-RA">
    <property type="protein sequence ID" value="ACUA020562-PA"/>
    <property type="gene ID" value="ACUA020562"/>
</dbReference>
<dbReference type="PROSITE" id="PS00028">
    <property type="entry name" value="ZINC_FINGER_C2H2_1"/>
    <property type="match status" value="1"/>
</dbReference>
<keyword evidence="4" id="KW-1185">Reference proteome</keyword>
<evidence type="ECO:0000259" key="2">
    <source>
        <dbReference type="PROSITE" id="PS00028"/>
    </source>
</evidence>
<reference evidence="3" key="2">
    <citation type="submission" date="2020-05" db="UniProtKB">
        <authorList>
            <consortium name="EnsemblMetazoa"/>
        </authorList>
    </citation>
    <scope>IDENTIFICATION</scope>
    <source>
        <strain evidence="3">A-37</strain>
    </source>
</reference>
<feature type="domain" description="C2H2-type" evidence="2">
    <location>
        <begin position="96"/>
        <end position="118"/>
    </location>
</feature>
<proteinExistence type="predicted"/>
<dbReference type="InterPro" id="IPR013087">
    <property type="entry name" value="Znf_C2H2_type"/>
</dbReference>
<feature type="compositionally biased region" description="Acidic residues" evidence="1">
    <location>
        <begin position="151"/>
        <end position="160"/>
    </location>
</feature>
<dbReference type="EMBL" id="AXCM01002513">
    <property type="status" value="NOT_ANNOTATED_CDS"/>
    <property type="molecule type" value="Genomic_DNA"/>
</dbReference>
<accession>A0A182MKL5</accession>
<reference evidence="4" key="1">
    <citation type="submission" date="2013-09" db="EMBL/GenBank/DDBJ databases">
        <title>The Genome Sequence of Anopheles culicifacies species A.</title>
        <authorList>
            <consortium name="The Broad Institute Genomics Platform"/>
            <person name="Neafsey D.E."/>
            <person name="Besansky N."/>
            <person name="Howell P."/>
            <person name="Walton C."/>
            <person name="Young S.K."/>
            <person name="Zeng Q."/>
            <person name="Gargeya S."/>
            <person name="Fitzgerald M."/>
            <person name="Haas B."/>
            <person name="Abouelleil A."/>
            <person name="Allen A.W."/>
            <person name="Alvarado L."/>
            <person name="Arachchi H.M."/>
            <person name="Berlin A.M."/>
            <person name="Chapman S.B."/>
            <person name="Gainer-Dewar J."/>
            <person name="Goldberg J."/>
            <person name="Griggs A."/>
            <person name="Gujja S."/>
            <person name="Hansen M."/>
            <person name="Howarth C."/>
            <person name="Imamovic A."/>
            <person name="Ireland A."/>
            <person name="Larimer J."/>
            <person name="McCowan C."/>
            <person name="Murphy C."/>
            <person name="Pearson M."/>
            <person name="Poon T.W."/>
            <person name="Priest M."/>
            <person name="Roberts A."/>
            <person name="Saif S."/>
            <person name="Shea T."/>
            <person name="Sisk P."/>
            <person name="Sykes S."/>
            <person name="Wortman J."/>
            <person name="Nusbaum C."/>
            <person name="Birren B."/>
        </authorList>
    </citation>
    <scope>NUCLEOTIDE SEQUENCE [LARGE SCALE GENOMIC DNA]</scope>
    <source>
        <strain evidence="4">A-37</strain>
    </source>
</reference>
<dbReference type="AlphaFoldDB" id="A0A182MKL5"/>
<evidence type="ECO:0000256" key="1">
    <source>
        <dbReference type="SAM" id="MobiDB-lite"/>
    </source>
</evidence>
<feature type="region of interest" description="Disordered" evidence="1">
    <location>
        <begin position="136"/>
        <end position="160"/>
    </location>
</feature>
<organism evidence="3 4">
    <name type="scientific">Anopheles culicifacies</name>
    <dbReference type="NCBI Taxonomy" id="139723"/>
    <lineage>
        <taxon>Eukaryota</taxon>
        <taxon>Metazoa</taxon>
        <taxon>Ecdysozoa</taxon>
        <taxon>Arthropoda</taxon>
        <taxon>Hexapoda</taxon>
        <taxon>Insecta</taxon>
        <taxon>Pterygota</taxon>
        <taxon>Neoptera</taxon>
        <taxon>Endopterygota</taxon>
        <taxon>Diptera</taxon>
        <taxon>Nematocera</taxon>
        <taxon>Culicoidea</taxon>
        <taxon>Culicidae</taxon>
        <taxon>Anophelinae</taxon>
        <taxon>Anopheles</taxon>
        <taxon>culicifacies species complex</taxon>
    </lineage>
</organism>
<dbReference type="STRING" id="139723.A0A182MKL5"/>
<dbReference type="Proteomes" id="UP000075883">
    <property type="component" value="Unassembled WGS sequence"/>
</dbReference>